<dbReference type="InterPro" id="IPR006578">
    <property type="entry name" value="MADF-dom"/>
</dbReference>
<evidence type="ECO:0000259" key="2">
    <source>
        <dbReference type="PROSITE" id="PS51029"/>
    </source>
</evidence>
<dbReference type="KEGG" id="gmw:113515563"/>
<dbReference type="InterPro" id="IPR039353">
    <property type="entry name" value="TF_Adf1"/>
</dbReference>
<dbReference type="GeneID" id="113515563"/>
<name>A0A6J1WTM9_GALME</name>
<comment type="subcellular location">
    <subcellularLocation>
        <location evidence="1">Nucleus</location>
    </subcellularLocation>
</comment>
<dbReference type="GO" id="GO:0003677">
    <property type="term" value="F:DNA binding"/>
    <property type="evidence" value="ECO:0007669"/>
    <property type="project" value="InterPro"/>
</dbReference>
<sequence>MKDDREVIKQFVKIIERYPDIYDHNSDTYRRWCAEKAWKKVADCVRTELKEECNVDELKTKWKGIRSSYNRYKHKLFKSKKPIQAYYLSSVLEFLDPFIKPKLTLANETLSELSNESFNSETKMTNIDATNDYEHSIEWADVNIQSPKMLKTEDFSDGYLESEAETSYSKYKIEDKVEDDGNEDLQFFKSILPDIKDFTSKEKRDFKRGVLNLIDEIDNNRKK</sequence>
<dbReference type="SMART" id="SM00595">
    <property type="entry name" value="MADF"/>
    <property type="match status" value="1"/>
</dbReference>
<protein>
    <submittedName>
        <fullName evidence="5 6">Uncharacterized protein LOC113515563</fullName>
    </submittedName>
</protein>
<feature type="domain" description="MADF" evidence="2">
    <location>
        <begin position="10"/>
        <end position="100"/>
    </location>
</feature>
<accession>A0A6J1WTM9</accession>
<dbReference type="Pfam" id="PF10545">
    <property type="entry name" value="MADF_DNA_bdg"/>
    <property type="match status" value="1"/>
</dbReference>
<reference evidence="5 6" key="1">
    <citation type="submission" date="2025-05" db="UniProtKB">
        <authorList>
            <consortium name="RefSeq"/>
        </authorList>
    </citation>
    <scope>IDENTIFICATION</scope>
    <source>
        <tissue evidence="5 6">Whole larvae</tissue>
    </source>
</reference>
<dbReference type="PANTHER" id="PTHR12243">
    <property type="entry name" value="MADF DOMAIN TRANSCRIPTION FACTOR"/>
    <property type="match status" value="1"/>
</dbReference>
<dbReference type="RefSeq" id="XP_026755621.2">
    <property type="nucleotide sequence ID" value="XM_026899820.3"/>
</dbReference>
<organism evidence="4 5">
    <name type="scientific">Galleria mellonella</name>
    <name type="common">Greater wax moth</name>
    <dbReference type="NCBI Taxonomy" id="7137"/>
    <lineage>
        <taxon>Eukaryota</taxon>
        <taxon>Metazoa</taxon>
        <taxon>Ecdysozoa</taxon>
        <taxon>Arthropoda</taxon>
        <taxon>Hexapoda</taxon>
        <taxon>Insecta</taxon>
        <taxon>Pterygota</taxon>
        <taxon>Neoptera</taxon>
        <taxon>Endopterygota</taxon>
        <taxon>Lepidoptera</taxon>
        <taxon>Glossata</taxon>
        <taxon>Ditrysia</taxon>
        <taxon>Pyraloidea</taxon>
        <taxon>Pyralidae</taxon>
        <taxon>Galleriinae</taxon>
        <taxon>Galleria</taxon>
    </lineage>
</organism>
<keyword evidence="1" id="KW-0539">Nucleus</keyword>
<evidence type="ECO:0000259" key="3">
    <source>
        <dbReference type="PROSITE" id="PS51031"/>
    </source>
</evidence>
<evidence type="ECO:0000313" key="5">
    <source>
        <dbReference type="RefSeq" id="XP_026755621.2"/>
    </source>
</evidence>
<proteinExistence type="predicted"/>
<dbReference type="InterPro" id="IPR004210">
    <property type="entry name" value="BESS_motif"/>
</dbReference>
<dbReference type="PROSITE" id="PS51029">
    <property type="entry name" value="MADF"/>
    <property type="match status" value="1"/>
</dbReference>
<feature type="domain" description="BESS" evidence="3">
    <location>
        <begin position="181"/>
        <end position="220"/>
    </location>
</feature>
<dbReference type="GO" id="GO:0006357">
    <property type="term" value="P:regulation of transcription by RNA polymerase II"/>
    <property type="evidence" value="ECO:0007669"/>
    <property type="project" value="TreeGrafter"/>
</dbReference>
<dbReference type="Proteomes" id="UP001652740">
    <property type="component" value="Unplaced"/>
</dbReference>
<dbReference type="AlphaFoldDB" id="A0A6J1WTM9"/>
<evidence type="ECO:0000256" key="1">
    <source>
        <dbReference type="PROSITE-ProRule" id="PRU00371"/>
    </source>
</evidence>
<dbReference type="Pfam" id="PF02944">
    <property type="entry name" value="BESS"/>
    <property type="match status" value="1"/>
</dbReference>
<dbReference type="PANTHER" id="PTHR12243:SF60">
    <property type="entry name" value="SI:CH211-15D5.12-RELATED"/>
    <property type="match status" value="1"/>
</dbReference>
<evidence type="ECO:0000313" key="4">
    <source>
        <dbReference type="Proteomes" id="UP001652740"/>
    </source>
</evidence>
<evidence type="ECO:0000313" key="6">
    <source>
        <dbReference type="RefSeq" id="XP_031768483.2"/>
    </source>
</evidence>
<dbReference type="RefSeq" id="XP_031768483.2">
    <property type="nucleotide sequence ID" value="XM_031912623.2"/>
</dbReference>
<keyword evidence="4" id="KW-1185">Reference proteome</keyword>
<gene>
    <name evidence="5 6" type="primary">LOC113515563</name>
</gene>
<dbReference type="PROSITE" id="PS51031">
    <property type="entry name" value="BESS"/>
    <property type="match status" value="1"/>
</dbReference>
<dbReference type="GO" id="GO:0005667">
    <property type="term" value="C:transcription regulator complex"/>
    <property type="evidence" value="ECO:0007669"/>
    <property type="project" value="TreeGrafter"/>
</dbReference>
<dbReference type="GO" id="GO:0005634">
    <property type="term" value="C:nucleus"/>
    <property type="evidence" value="ECO:0007669"/>
    <property type="project" value="UniProtKB-SubCell"/>
</dbReference>